<dbReference type="AlphaFoldDB" id="A0A9Q3GTC1"/>
<dbReference type="CDD" id="cd09272">
    <property type="entry name" value="RNase_HI_RT_Ty1"/>
    <property type="match status" value="1"/>
</dbReference>
<name>A0A9Q3GTC1_9BASI</name>
<feature type="compositionally biased region" description="Low complexity" evidence="1">
    <location>
        <begin position="88"/>
        <end position="97"/>
    </location>
</feature>
<organism evidence="3 4">
    <name type="scientific">Austropuccinia psidii MF-1</name>
    <dbReference type="NCBI Taxonomy" id="1389203"/>
    <lineage>
        <taxon>Eukaryota</taxon>
        <taxon>Fungi</taxon>
        <taxon>Dikarya</taxon>
        <taxon>Basidiomycota</taxon>
        <taxon>Pucciniomycotina</taxon>
        <taxon>Pucciniomycetes</taxon>
        <taxon>Pucciniales</taxon>
        <taxon>Sphaerophragmiaceae</taxon>
        <taxon>Austropuccinia</taxon>
    </lineage>
</organism>
<keyword evidence="4" id="KW-1185">Reference proteome</keyword>
<dbReference type="OrthoDB" id="3344688at2759"/>
<dbReference type="SUPFAM" id="SSF56672">
    <property type="entry name" value="DNA/RNA polymerases"/>
    <property type="match status" value="1"/>
</dbReference>
<proteinExistence type="predicted"/>
<comment type="caution">
    <text evidence="3">The sequence shown here is derived from an EMBL/GenBank/DDBJ whole genome shotgun (WGS) entry which is preliminary data.</text>
</comment>
<dbReference type="PANTHER" id="PTHR11439">
    <property type="entry name" value="GAG-POL-RELATED RETROTRANSPOSON"/>
    <property type="match status" value="1"/>
</dbReference>
<feature type="compositionally biased region" description="Acidic residues" evidence="1">
    <location>
        <begin position="76"/>
        <end position="87"/>
    </location>
</feature>
<evidence type="ECO:0000259" key="2">
    <source>
        <dbReference type="Pfam" id="PF07727"/>
    </source>
</evidence>
<feature type="region of interest" description="Disordered" evidence="1">
    <location>
        <begin position="51"/>
        <end position="105"/>
    </location>
</feature>
<dbReference type="Pfam" id="PF07727">
    <property type="entry name" value="RVT_2"/>
    <property type="match status" value="2"/>
</dbReference>
<dbReference type="EMBL" id="AVOT02005582">
    <property type="protein sequence ID" value="MBW0479438.1"/>
    <property type="molecule type" value="Genomic_DNA"/>
</dbReference>
<feature type="compositionally biased region" description="Low complexity" evidence="1">
    <location>
        <begin position="55"/>
        <end position="64"/>
    </location>
</feature>
<dbReference type="Proteomes" id="UP000765509">
    <property type="component" value="Unassembled WGS sequence"/>
</dbReference>
<evidence type="ECO:0000256" key="1">
    <source>
        <dbReference type="SAM" id="MobiDB-lite"/>
    </source>
</evidence>
<feature type="domain" description="Reverse transcriptase Ty1/copia-type" evidence="2">
    <location>
        <begin position="262"/>
        <end position="393"/>
    </location>
</feature>
<dbReference type="InterPro" id="IPR013103">
    <property type="entry name" value="RVT_2"/>
</dbReference>
<gene>
    <name evidence="3" type="ORF">O181_019153</name>
</gene>
<reference evidence="3" key="1">
    <citation type="submission" date="2021-03" db="EMBL/GenBank/DDBJ databases">
        <title>Draft genome sequence of rust myrtle Austropuccinia psidii MF-1, a brazilian biotype.</title>
        <authorList>
            <person name="Quecine M.C."/>
            <person name="Pachon D.M.R."/>
            <person name="Bonatelli M.L."/>
            <person name="Correr F.H."/>
            <person name="Franceschini L.M."/>
            <person name="Leite T.F."/>
            <person name="Margarido G.R.A."/>
            <person name="Almeida C.A."/>
            <person name="Ferrarezi J.A."/>
            <person name="Labate C.A."/>
        </authorList>
    </citation>
    <scope>NUCLEOTIDE SEQUENCE</scope>
    <source>
        <strain evidence="3">MF-1</strain>
    </source>
</reference>
<protein>
    <recommendedName>
        <fullName evidence="2">Reverse transcriptase Ty1/copia-type domain-containing protein</fullName>
    </recommendedName>
</protein>
<feature type="domain" description="Reverse transcriptase Ty1/copia-type" evidence="2">
    <location>
        <begin position="174"/>
        <end position="258"/>
    </location>
</feature>
<dbReference type="PANTHER" id="PTHR11439:SF483">
    <property type="entry name" value="PEPTIDE SYNTHASE GLIP-LIKE, PUTATIVE (AFU_ORTHOLOGUE AFUA_3G12920)-RELATED"/>
    <property type="match status" value="1"/>
</dbReference>
<evidence type="ECO:0000313" key="4">
    <source>
        <dbReference type="Proteomes" id="UP000765509"/>
    </source>
</evidence>
<evidence type="ECO:0000313" key="3">
    <source>
        <dbReference type="EMBL" id="MBW0479438.1"/>
    </source>
</evidence>
<dbReference type="InterPro" id="IPR043502">
    <property type="entry name" value="DNA/RNA_pol_sf"/>
</dbReference>
<sequence length="572" mass="64514">MLAYWVLYPNDRKIFISRHILFEDSKFPCLSSPSSEESPLVVPFSIDGEGELVDEAQSPSSESQEAVDEAHVSDAPIEDPSTEEVVDEASSSSVTEEQAPPAPPRLRVIGFRHPTLVSYDIDQSSILPFPRRLEAFFSSACTTPRTFKEATNSPDREVWLNAITKELKSMADLNVWEVVDINPSYKLVGTTWVFKIKKDHLNKVIDHKERLCTQGFTQTFEVDFEKTYSPTGRLNLLRVLIAFAAKNLLLFHQIDVKGVDLDRRKVCLCLKKDIYGLKQAPLAWYQLLKDWLVKVGFLSCTLDPCVFYWSAPSALWLYVHVDDIAIFGKEVQTFKVEISSEFDIRDLGKADLMLGIKVTQAKNYVTLDQQHFAKVLLDLYGMGRGRPVSTPLVPNQHLSSSTDKELSAFLALGINYRSAVGSVNYLSNATRPDLLHAVSSLSHFLKQPGINHWKAFLHLLQYLEASQNFAFTYEANNEHSIAPYSDVDWGNCIDTRRSVTGYLVQLNKCLVIWKTRKKQTLSLVTSKAEYKSLCNVTSDSGVDSLNCLAWFLLLQSMRTTRAASMRQVVTAT</sequence>
<accession>A0A9Q3GTC1</accession>